<keyword evidence="4" id="KW-0378">Hydrolase</keyword>
<dbReference type="PANTHER" id="PTHR43730:SF1">
    <property type="entry name" value="BETA-MANNOSIDASE"/>
    <property type="match status" value="1"/>
</dbReference>
<dbReference type="Pfam" id="PF00703">
    <property type="entry name" value="Glyco_hydro_2"/>
    <property type="match status" value="1"/>
</dbReference>
<dbReference type="InterPro" id="IPR008979">
    <property type="entry name" value="Galactose-bd-like_sf"/>
</dbReference>
<dbReference type="EMBL" id="RKHQ01000001">
    <property type="protein sequence ID" value="ROR96441.1"/>
    <property type="molecule type" value="Genomic_DNA"/>
</dbReference>
<evidence type="ECO:0000256" key="5">
    <source>
        <dbReference type="ARBA" id="ARBA00023295"/>
    </source>
</evidence>
<reference evidence="8 9" key="1">
    <citation type="submission" date="2018-11" db="EMBL/GenBank/DDBJ databases">
        <title>Sequencing the genomes of 1000 actinobacteria strains.</title>
        <authorList>
            <person name="Klenk H.-P."/>
        </authorList>
    </citation>
    <scope>NUCLEOTIDE SEQUENCE [LARGE SCALE GENOMIC DNA]</scope>
    <source>
        <strain evidence="8 9">DSM 13521</strain>
    </source>
</reference>
<comment type="caution">
    <text evidence="8">The sequence shown here is derived from an EMBL/GenBank/DDBJ whole genome shotgun (WGS) entry which is preliminary data.</text>
</comment>
<dbReference type="InterPro" id="IPR006102">
    <property type="entry name" value="Ig-like_GH2"/>
</dbReference>
<keyword evidence="9" id="KW-1185">Reference proteome</keyword>
<comment type="catalytic activity">
    <reaction evidence="1">
        <text>Hydrolysis of terminal, non-reducing beta-D-mannose residues in beta-D-mannosides.</text>
        <dbReference type="EC" id="3.2.1.25"/>
    </reaction>
</comment>
<dbReference type="Gene3D" id="3.20.20.80">
    <property type="entry name" value="Glycosidases"/>
    <property type="match status" value="1"/>
</dbReference>
<dbReference type="InterPro" id="IPR036156">
    <property type="entry name" value="Beta-gal/glucu_dom_sf"/>
</dbReference>
<dbReference type="AlphaFoldDB" id="A0A3N2D9H5"/>
<dbReference type="Proteomes" id="UP000275356">
    <property type="component" value="Unassembled WGS sequence"/>
</dbReference>
<evidence type="ECO:0000259" key="7">
    <source>
        <dbReference type="Pfam" id="PF22666"/>
    </source>
</evidence>
<dbReference type="GO" id="GO:0005975">
    <property type="term" value="P:carbohydrate metabolic process"/>
    <property type="evidence" value="ECO:0007669"/>
    <property type="project" value="InterPro"/>
</dbReference>
<dbReference type="OrthoDB" id="9758603at2"/>
<evidence type="ECO:0000313" key="9">
    <source>
        <dbReference type="Proteomes" id="UP000275356"/>
    </source>
</evidence>
<dbReference type="Gene3D" id="2.60.40.10">
    <property type="entry name" value="Immunoglobulins"/>
    <property type="match status" value="1"/>
</dbReference>
<dbReference type="SUPFAM" id="SSF51445">
    <property type="entry name" value="(Trans)glycosidases"/>
    <property type="match status" value="1"/>
</dbReference>
<evidence type="ECO:0000256" key="1">
    <source>
        <dbReference type="ARBA" id="ARBA00000829"/>
    </source>
</evidence>
<evidence type="ECO:0000256" key="3">
    <source>
        <dbReference type="ARBA" id="ARBA00012754"/>
    </source>
</evidence>
<dbReference type="Gene3D" id="2.60.120.260">
    <property type="entry name" value="Galactose-binding domain-like"/>
    <property type="match status" value="1"/>
</dbReference>
<comment type="similarity">
    <text evidence="2">Belongs to the glycosyl hydrolase 2 family.</text>
</comment>
<evidence type="ECO:0000256" key="4">
    <source>
        <dbReference type="ARBA" id="ARBA00022801"/>
    </source>
</evidence>
<dbReference type="PANTHER" id="PTHR43730">
    <property type="entry name" value="BETA-MANNOSIDASE"/>
    <property type="match status" value="1"/>
</dbReference>
<dbReference type="EC" id="3.2.1.25" evidence="3"/>
<dbReference type="FunFam" id="3.20.20.80:FF:000050">
    <property type="entry name" value="Beta-mannosidase B"/>
    <property type="match status" value="1"/>
</dbReference>
<organism evidence="8 9">
    <name type="scientific">Salana multivorans</name>
    <dbReference type="NCBI Taxonomy" id="120377"/>
    <lineage>
        <taxon>Bacteria</taxon>
        <taxon>Bacillati</taxon>
        <taxon>Actinomycetota</taxon>
        <taxon>Actinomycetes</taxon>
        <taxon>Micrococcales</taxon>
        <taxon>Beutenbergiaceae</taxon>
        <taxon>Salana</taxon>
    </lineage>
</organism>
<dbReference type="SUPFAM" id="SSF49303">
    <property type="entry name" value="beta-Galactosidase/glucuronidase domain"/>
    <property type="match status" value="1"/>
</dbReference>
<dbReference type="InterPro" id="IPR017853">
    <property type="entry name" value="GH"/>
</dbReference>
<feature type="domain" description="Beta-mannosidase-like galactose-binding" evidence="7">
    <location>
        <begin position="21"/>
        <end position="192"/>
    </location>
</feature>
<keyword evidence="5" id="KW-0326">Glycosidase</keyword>
<evidence type="ECO:0000256" key="2">
    <source>
        <dbReference type="ARBA" id="ARBA00007401"/>
    </source>
</evidence>
<dbReference type="GO" id="GO:0004567">
    <property type="term" value="F:beta-mannosidase activity"/>
    <property type="evidence" value="ECO:0007669"/>
    <property type="project" value="UniProtKB-EC"/>
</dbReference>
<name>A0A3N2D9H5_9MICO</name>
<gene>
    <name evidence="8" type="ORF">EDD28_1026</name>
</gene>
<dbReference type="SUPFAM" id="SSF49785">
    <property type="entry name" value="Galactose-binding domain-like"/>
    <property type="match status" value="1"/>
</dbReference>
<dbReference type="Pfam" id="PF22666">
    <property type="entry name" value="Glyco_hydro_2_N2"/>
    <property type="match status" value="1"/>
</dbReference>
<evidence type="ECO:0000313" key="8">
    <source>
        <dbReference type="EMBL" id="ROR96441.1"/>
    </source>
</evidence>
<dbReference type="GO" id="GO:0006516">
    <property type="term" value="P:glycoprotein catabolic process"/>
    <property type="evidence" value="ECO:0007669"/>
    <property type="project" value="TreeGrafter"/>
</dbReference>
<sequence>MPTLSLDGAWTVTAVPTGQPSPVPADLVDVTVPALVPGCVHLDLLAAGLIAEPFDGDNEAAQQWIGSTDWRYERTFEWSPPGGPGGDGHERHDLVALGLDTLATVELNGTVVATTENQHRSHRWSVGHLLREGENTLAVTFAAPVPAAERRQEENGGELFHVNHHPYNALRKMASSFGWDWGIDVASSGIWRSIGIESWSSARIDSVRPLVELVGGTGVLHAHVTLTQQGVPRPRPVTVAVSRDGATWTGRGAVTTSGVVDVVVPDVRLWWPRGHGEPDLYDVVVTLADDGDDDAAPLDAWRHAIGFRTVEIDTTPDDAGTPFVLRVNGRDVEVRGANWIPDDAFVTRVDRARLERRIADATEANINLLRVWGGGLYESDEFYDLCSREGVLVWQDFLLACAAYAEEDWLAREIEAEAREAVTRLSKHPSLVLWCGNNENVWGYVEWGWRAQLAGRTWGAGYYFETFPAILAELDPTRPYIPGSPFSPSRLMTPNDPANGTVHIWDVWNAKDYTSYREWRPRFVAEFGFQGPPAWTTLFDVVHDSPADPYGHEMLVHQKANEGNLKLERGYLSHLPAPRTIDDWHLVTQLNQAHAITFGIAWFRSLTPRCTGAVVWQLNDDWPVVSWAAVDYAERRKPLWYALRDVFAPRYATIQPVDVDGTDGAHELVVLNDTETPLRLVVTARRTRFDGAVLAEESFPLDVSARGHARRALAEAVMTPADASEEIVVVTFDAADGATAPDGLARVVHDLADVVDQRLDPAAPAASATSTPDGAVVTVTASGYVRDVVVLADRADRSASVDRSLVSLLPGESVTFTLRGDGPIDPAAATDPRVLRSANQLHGDPIGTPLP</sequence>
<feature type="domain" description="Glycoside hydrolase family 2 immunoglobulin-like beta-sandwich" evidence="6">
    <location>
        <begin position="255"/>
        <end position="308"/>
    </location>
</feature>
<proteinExistence type="inferred from homology"/>
<dbReference type="InterPro" id="IPR013783">
    <property type="entry name" value="Ig-like_fold"/>
</dbReference>
<dbReference type="InterPro" id="IPR050887">
    <property type="entry name" value="Beta-mannosidase_GH2"/>
</dbReference>
<accession>A0A3N2D9H5</accession>
<protein>
    <recommendedName>
        <fullName evidence="3">beta-mannosidase</fullName>
        <ecNumber evidence="3">3.2.1.25</ecNumber>
    </recommendedName>
</protein>
<evidence type="ECO:0000259" key="6">
    <source>
        <dbReference type="Pfam" id="PF00703"/>
    </source>
</evidence>
<dbReference type="RefSeq" id="WP_123738622.1">
    <property type="nucleotide sequence ID" value="NZ_RKHQ01000001.1"/>
</dbReference>
<dbReference type="InterPro" id="IPR054593">
    <property type="entry name" value="Beta-mannosidase-like_N2"/>
</dbReference>